<dbReference type="InterPro" id="IPR011993">
    <property type="entry name" value="PH-like_dom_sf"/>
</dbReference>
<dbReference type="PANTHER" id="PTHR14309:SF10">
    <property type="entry name" value="PH DOMAIN-CONTAINING PROTEIN"/>
    <property type="match status" value="1"/>
</dbReference>
<dbReference type="FunFam" id="2.30.29.30:FF:000073">
    <property type="entry name" value="Pleckstrin homology domain-containing family B member 2"/>
    <property type="match status" value="1"/>
</dbReference>
<evidence type="ECO:0000313" key="5">
    <source>
        <dbReference type="Proteomes" id="UP001163046"/>
    </source>
</evidence>
<reference evidence="4" key="1">
    <citation type="submission" date="2023-01" db="EMBL/GenBank/DDBJ databases">
        <title>Genome assembly of the deep-sea coral Lophelia pertusa.</title>
        <authorList>
            <person name="Herrera S."/>
            <person name="Cordes E."/>
        </authorList>
    </citation>
    <scope>NUCLEOTIDE SEQUENCE</scope>
    <source>
        <strain evidence="4">USNM1676648</strain>
        <tissue evidence="4">Polyp</tissue>
    </source>
</reference>
<dbReference type="SMART" id="SM00233">
    <property type="entry name" value="PH"/>
    <property type="match status" value="1"/>
</dbReference>
<dbReference type="AlphaFoldDB" id="A0A9W9YB05"/>
<evidence type="ECO:0000313" key="4">
    <source>
        <dbReference type="EMBL" id="KAJ7330704.1"/>
    </source>
</evidence>
<gene>
    <name evidence="4" type="ORF">OS493_021632</name>
</gene>
<evidence type="ECO:0000256" key="1">
    <source>
        <dbReference type="ARBA" id="ARBA00004370"/>
    </source>
</evidence>
<dbReference type="GO" id="GO:0045595">
    <property type="term" value="P:regulation of cell differentiation"/>
    <property type="evidence" value="ECO:0007669"/>
    <property type="project" value="TreeGrafter"/>
</dbReference>
<dbReference type="EMBL" id="MU827791">
    <property type="protein sequence ID" value="KAJ7330704.1"/>
    <property type="molecule type" value="Genomic_DNA"/>
</dbReference>
<name>A0A9W9YB05_9CNID</name>
<organism evidence="4 5">
    <name type="scientific">Desmophyllum pertusum</name>
    <dbReference type="NCBI Taxonomy" id="174260"/>
    <lineage>
        <taxon>Eukaryota</taxon>
        <taxon>Metazoa</taxon>
        <taxon>Cnidaria</taxon>
        <taxon>Anthozoa</taxon>
        <taxon>Hexacorallia</taxon>
        <taxon>Scleractinia</taxon>
        <taxon>Caryophylliina</taxon>
        <taxon>Caryophylliidae</taxon>
        <taxon>Desmophyllum</taxon>
    </lineage>
</organism>
<comment type="subcellular location">
    <subcellularLocation>
        <location evidence="1">Membrane</location>
    </subcellularLocation>
</comment>
<feature type="domain" description="PH" evidence="3">
    <location>
        <begin position="2"/>
        <end position="110"/>
    </location>
</feature>
<sequence>MGTVKAGYLNKLGGFFNNSWNRRYFVLYQDGVFSYYQDSKDKECDGKIHMKTECRKINVGYAVGEGVKPPEDGDIKAMFCVSSPERTWYLYAETESDAREWIALLEQARVPLTFGDPQNPLVGSVYPSYGVPNTAGYGMASNPAAYAYGAVPGGGAYAPSVGFNPSVIQGAASSGPPPPYSQGPLLYASGYTPSAYPQPYARQHPSYPAQPPGAYAQQAPGPYYTTPAQYPQQPQTVYVQQPPQQHSGHNQNMMMGAAAGAVGGATMGYMLGHTVGGIGHHGLGHHGLGHHGLGHHGLGHHGLGTSRLGAS</sequence>
<dbReference type="Proteomes" id="UP001163046">
    <property type="component" value="Unassembled WGS sequence"/>
</dbReference>
<dbReference type="OrthoDB" id="2157866at2759"/>
<protein>
    <recommendedName>
        <fullName evidence="3">PH domain-containing protein</fullName>
    </recommendedName>
</protein>
<dbReference type="SUPFAM" id="SSF50729">
    <property type="entry name" value="PH domain-like"/>
    <property type="match status" value="1"/>
</dbReference>
<evidence type="ECO:0000259" key="3">
    <source>
        <dbReference type="PROSITE" id="PS50003"/>
    </source>
</evidence>
<proteinExistence type="predicted"/>
<evidence type="ECO:0000256" key="2">
    <source>
        <dbReference type="ARBA" id="ARBA00023136"/>
    </source>
</evidence>
<dbReference type="GO" id="GO:0016020">
    <property type="term" value="C:membrane"/>
    <property type="evidence" value="ECO:0007669"/>
    <property type="project" value="UniProtKB-SubCell"/>
</dbReference>
<dbReference type="PANTHER" id="PTHR14309">
    <property type="entry name" value="EXPRESSED PROTEIN"/>
    <property type="match status" value="1"/>
</dbReference>
<dbReference type="Gene3D" id="2.30.29.30">
    <property type="entry name" value="Pleckstrin-homology domain (PH domain)/Phosphotyrosine-binding domain (PTB)"/>
    <property type="match status" value="1"/>
</dbReference>
<keyword evidence="2" id="KW-0472">Membrane</keyword>
<dbReference type="InterPro" id="IPR001849">
    <property type="entry name" value="PH_domain"/>
</dbReference>
<dbReference type="InterPro" id="IPR039680">
    <property type="entry name" value="PLEKHB1/2"/>
</dbReference>
<comment type="caution">
    <text evidence="4">The sequence shown here is derived from an EMBL/GenBank/DDBJ whole genome shotgun (WGS) entry which is preliminary data.</text>
</comment>
<dbReference type="Pfam" id="PF00169">
    <property type="entry name" value="PH"/>
    <property type="match status" value="1"/>
</dbReference>
<keyword evidence="5" id="KW-1185">Reference proteome</keyword>
<dbReference type="PROSITE" id="PS50003">
    <property type="entry name" value="PH_DOMAIN"/>
    <property type="match status" value="1"/>
</dbReference>
<accession>A0A9W9YB05</accession>